<evidence type="ECO:0000256" key="1">
    <source>
        <dbReference type="SAM" id="MobiDB-lite"/>
    </source>
</evidence>
<feature type="chain" id="PRO_5028935285" description="Secreted protein" evidence="2">
    <location>
        <begin position="26"/>
        <end position="282"/>
    </location>
</feature>
<dbReference type="EMBL" id="CP059833">
    <property type="protein sequence ID" value="QMV85345.1"/>
    <property type="molecule type" value="Genomic_DNA"/>
</dbReference>
<dbReference type="AlphaFoldDB" id="A0A7G5FFF4"/>
<sequence length="282" mass="29702">MVRVTRTTCVALAGVLFGSSTLAGAAETAPGTAVAPMHCYLTTTPKDDAHPAAGVYRGDNGVSVQARSWGPDWVELGDSASHQIRIDDIVIPKSLRNGANQLQVTELSNLRLDISVPLTLKVDSAEFSEQTKAKISLTEVHGMEAVTIDTSDLALQETADSFVASVPDVVVKSHAVRKGTSHFFIRPGMLNFDTRMMDYSVSYPLQFNIVATGETGDSVAAKLACAGMEDTVAADGPTATQPDMPAPRQIDSMPGSPEPRAPHEPAETPAAKQDLLSGGLSS</sequence>
<accession>A0A7G5FFF4</accession>
<feature type="signal peptide" evidence="2">
    <location>
        <begin position="1"/>
        <end position="25"/>
    </location>
</feature>
<proteinExistence type="predicted"/>
<gene>
    <name evidence="3" type="ORF">HW450_00850</name>
</gene>
<feature type="region of interest" description="Disordered" evidence="1">
    <location>
        <begin position="233"/>
        <end position="282"/>
    </location>
</feature>
<evidence type="ECO:0008006" key="5">
    <source>
        <dbReference type="Google" id="ProtNLM"/>
    </source>
</evidence>
<evidence type="ECO:0000313" key="3">
    <source>
        <dbReference type="EMBL" id="QMV85345.1"/>
    </source>
</evidence>
<reference evidence="3 4" key="1">
    <citation type="submission" date="2020-07" db="EMBL/GenBank/DDBJ databases">
        <title>non toxigenic Corynebacterium sp. nov from a clinical source.</title>
        <authorList>
            <person name="Bernier A.-M."/>
            <person name="Bernard K."/>
        </authorList>
    </citation>
    <scope>NUCLEOTIDE SEQUENCE [LARGE SCALE GENOMIC DNA]</scope>
    <source>
        <strain evidence="4">NML 93-0612</strain>
    </source>
</reference>
<protein>
    <recommendedName>
        <fullName evidence="5">Secreted protein</fullName>
    </recommendedName>
</protein>
<name>A0A7G5FFF4_9CORY</name>
<keyword evidence="2" id="KW-0732">Signal</keyword>
<dbReference type="Proteomes" id="UP000515570">
    <property type="component" value="Chromosome"/>
</dbReference>
<evidence type="ECO:0000256" key="2">
    <source>
        <dbReference type="SAM" id="SignalP"/>
    </source>
</evidence>
<evidence type="ECO:0000313" key="4">
    <source>
        <dbReference type="Proteomes" id="UP000515570"/>
    </source>
</evidence>
<keyword evidence="4" id="KW-1185">Reference proteome</keyword>
<dbReference type="RefSeq" id="WP_182386167.1">
    <property type="nucleotide sequence ID" value="NZ_CP059833.1"/>
</dbReference>
<organism evidence="3 4">
    <name type="scientific">Corynebacterium hindlerae</name>
    <dbReference type="NCBI Taxonomy" id="699041"/>
    <lineage>
        <taxon>Bacteria</taxon>
        <taxon>Bacillati</taxon>
        <taxon>Actinomycetota</taxon>
        <taxon>Actinomycetes</taxon>
        <taxon>Mycobacteriales</taxon>
        <taxon>Corynebacteriaceae</taxon>
        <taxon>Corynebacterium</taxon>
    </lineage>
</organism>